<feature type="region of interest" description="Disordered" evidence="4">
    <location>
        <begin position="977"/>
        <end position="1086"/>
    </location>
</feature>
<feature type="compositionally biased region" description="Low complexity" evidence="4">
    <location>
        <begin position="1829"/>
        <end position="1845"/>
    </location>
</feature>
<dbReference type="InterPro" id="IPR018200">
    <property type="entry name" value="USP_CS"/>
</dbReference>
<dbReference type="GO" id="GO:0005829">
    <property type="term" value="C:cytosol"/>
    <property type="evidence" value="ECO:0007669"/>
    <property type="project" value="TreeGrafter"/>
</dbReference>
<dbReference type="OrthoDB" id="289038at2759"/>
<gene>
    <name evidence="6" type="ORF">CYY_009082</name>
</gene>
<feature type="region of interest" description="Disordered" evidence="4">
    <location>
        <begin position="162"/>
        <end position="191"/>
    </location>
</feature>
<dbReference type="InterPro" id="IPR028889">
    <property type="entry name" value="USP"/>
</dbReference>
<feature type="compositionally biased region" description="Polar residues" evidence="4">
    <location>
        <begin position="1"/>
        <end position="21"/>
    </location>
</feature>
<dbReference type="GO" id="GO:0005634">
    <property type="term" value="C:nucleus"/>
    <property type="evidence" value="ECO:0007669"/>
    <property type="project" value="TreeGrafter"/>
</dbReference>
<keyword evidence="3" id="KW-0378">Hydrolase</keyword>
<dbReference type="EMBL" id="AJWJ01000633">
    <property type="protein sequence ID" value="KAF2069601.1"/>
    <property type="molecule type" value="Genomic_DNA"/>
</dbReference>
<dbReference type="InterPro" id="IPR056850">
    <property type="entry name" value="ARM_UBP34_24_USP9X_Y"/>
</dbReference>
<dbReference type="SUPFAM" id="SSF54001">
    <property type="entry name" value="Cysteine proteinases"/>
    <property type="match status" value="1"/>
</dbReference>
<feature type="compositionally biased region" description="Low complexity" evidence="4">
    <location>
        <begin position="69"/>
        <end position="111"/>
    </location>
</feature>
<feature type="region of interest" description="Disordered" evidence="4">
    <location>
        <begin position="2275"/>
        <end position="2303"/>
    </location>
</feature>
<dbReference type="InterPro" id="IPR050164">
    <property type="entry name" value="Peptidase_C19"/>
</dbReference>
<evidence type="ECO:0000256" key="3">
    <source>
        <dbReference type="ARBA" id="ARBA00022801"/>
    </source>
</evidence>
<evidence type="ECO:0000256" key="1">
    <source>
        <dbReference type="ARBA" id="ARBA00022670"/>
    </source>
</evidence>
<proteinExistence type="predicted"/>
<feature type="region of interest" description="Disordered" evidence="4">
    <location>
        <begin position="2653"/>
        <end position="2679"/>
    </location>
</feature>
<evidence type="ECO:0000259" key="5">
    <source>
        <dbReference type="PROSITE" id="PS50235"/>
    </source>
</evidence>
<dbReference type="GO" id="GO:0006508">
    <property type="term" value="P:proteolysis"/>
    <property type="evidence" value="ECO:0007669"/>
    <property type="project" value="UniProtKB-KW"/>
</dbReference>
<dbReference type="PROSITE" id="PS50235">
    <property type="entry name" value="USP_3"/>
    <property type="match status" value="1"/>
</dbReference>
<evidence type="ECO:0000256" key="2">
    <source>
        <dbReference type="ARBA" id="ARBA00022786"/>
    </source>
</evidence>
<feature type="region of interest" description="Disordered" evidence="4">
    <location>
        <begin position="1514"/>
        <end position="1536"/>
    </location>
</feature>
<feature type="region of interest" description="Disordered" evidence="4">
    <location>
        <begin position="1824"/>
        <end position="1853"/>
    </location>
</feature>
<keyword evidence="1" id="KW-0645">Protease</keyword>
<dbReference type="GO" id="GO:0004843">
    <property type="term" value="F:cysteine-type deubiquitinase activity"/>
    <property type="evidence" value="ECO:0007669"/>
    <property type="project" value="InterPro"/>
</dbReference>
<dbReference type="Gene3D" id="3.90.70.10">
    <property type="entry name" value="Cysteine proteinases"/>
    <property type="match status" value="1"/>
</dbReference>
<evidence type="ECO:0000313" key="6">
    <source>
        <dbReference type="EMBL" id="KAF2069601.1"/>
    </source>
</evidence>
<dbReference type="PANTHER" id="PTHR24006:SF827">
    <property type="entry name" value="UBIQUITIN CARBOXYL-TERMINAL HYDROLASE 34"/>
    <property type="match status" value="1"/>
</dbReference>
<feature type="region of interest" description="Disordered" evidence="4">
    <location>
        <begin position="1689"/>
        <end position="1709"/>
    </location>
</feature>
<feature type="compositionally biased region" description="Low complexity" evidence="4">
    <location>
        <begin position="546"/>
        <end position="574"/>
    </location>
</feature>
<accession>A0A8J4UPR8</accession>
<feature type="region of interest" description="Disordered" evidence="4">
    <location>
        <begin position="1193"/>
        <end position="1214"/>
    </location>
</feature>
<name>A0A8J4UPR8_9MYCE</name>
<feature type="region of interest" description="Disordered" evidence="4">
    <location>
        <begin position="1"/>
        <end position="119"/>
    </location>
</feature>
<feature type="compositionally biased region" description="Low complexity" evidence="4">
    <location>
        <begin position="463"/>
        <end position="509"/>
    </location>
</feature>
<feature type="region of interest" description="Disordered" evidence="4">
    <location>
        <begin position="1315"/>
        <end position="1352"/>
    </location>
</feature>
<feature type="compositionally biased region" description="Polar residues" evidence="4">
    <location>
        <begin position="532"/>
        <end position="545"/>
    </location>
</feature>
<dbReference type="InterPro" id="IPR001394">
    <property type="entry name" value="Peptidase_C19_UCH"/>
</dbReference>
<feature type="domain" description="USP" evidence="5">
    <location>
        <begin position="2005"/>
        <end position="2396"/>
    </location>
</feature>
<comment type="caution">
    <text evidence="6">The sequence shown here is derived from an EMBL/GenBank/DDBJ whole genome shotgun (WGS) entry which is preliminary data.</text>
</comment>
<keyword evidence="2" id="KW-0833">Ubl conjugation pathway</keyword>
<dbReference type="PROSITE" id="PS00973">
    <property type="entry name" value="USP_2"/>
    <property type="match status" value="1"/>
</dbReference>
<feature type="compositionally biased region" description="Low complexity" evidence="4">
    <location>
        <begin position="43"/>
        <end position="52"/>
    </location>
</feature>
<organism evidence="6 7">
    <name type="scientific">Polysphondylium violaceum</name>
    <dbReference type="NCBI Taxonomy" id="133409"/>
    <lineage>
        <taxon>Eukaryota</taxon>
        <taxon>Amoebozoa</taxon>
        <taxon>Evosea</taxon>
        <taxon>Eumycetozoa</taxon>
        <taxon>Dictyostelia</taxon>
        <taxon>Dictyosteliales</taxon>
        <taxon>Dictyosteliaceae</taxon>
        <taxon>Polysphondylium</taxon>
    </lineage>
</organism>
<dbReference type="GO" id="GO:0016579">
    <property type="term" value="P:protein deubiquitination"/>
    <property type="evidence" value="ECO:0007669"/>
    <property type="project" value="InterPro"/>
</dbReference>
<dbReference type="Proteomes" id="UP000695562">
    <property type="component" value="Unassembled WGS sequence"/>
</dbReference>
<dbReference type="PANTHER" id="PTHR24006">
    <property type="entry name" value="UBIQUITIN CARBOXYL-TERMINAL HYDROLASE"/>
    <property type="match status" value="1"/>
</dbReference>
<feature type="compositionally biased region" description="Low complexity" evidence="4">
    <location>
        <begin position="2281"/>
        <end position="2297"/>
    </location>
</feature>
<evidence type="ECO:0000256" key="4">
    <source>
        <dbReference type="SAM" id="MobiDB-lite"/>
    </source>
</evidence>
<evidence type="ECO:0000313" key="7">
    <source>
        <dbReference type="Proteomes" id="UP000695562"/>
    </source>
</evidence>
<feature type="compositionally biased region" description="Low complexity" evidence="4">
    <location>
        <begin position="1200"/>
        <end position="1212"/>
    </location>
</feature>
<dbReference type="Pfam" id="PF25010">
    <property type="entry name" value="ARM_UBP24_USP9X-Y"/>
    <property type="match status" value="1"/>
</dbReference>
<feature type="compositionally biased region" description="Pro residues" evidence="4">
    <location>
        <begin position="181"/>
        <end position="190"/>
    </location>
</feature>
<dbReference type="Pfam" id="PF00443">
    <property type="entry name" value="UCH"/>
    <property type="match status" value="1"/>
</dbReference>
<feature type="compositionally biased region" description="Low complexity" evidence="4">
    <location>
        <begin position="2653"/>
        <end position="2678"/>
    </location>
</feature>
<feature type="compositionally biased region" description="Low complexity" evidence="4">
    <location>
        <begin position="517"/>
        <end position="531"/>
    </location>
</feature>
<reference evidence="6" key="1">
    <citation type="submission" date="2020-01" db="EMBL/GenBank/DDBJ databases">
        <title>Development of genomics and gene disruption for Polysphondylium violaceum indicates a role for the polyketide synthase stlB in stalk morphogenesis.</title>
        <authorList>
            <person name="Narita B."/>
            <person name="Kawabe Y."/>
            <person name="Kin K."/>
            <person name="Saito T."/>
            <person name="Gibbs R."/>
            <person name="Kuspa A."/>
            <person name="Muzny D."/>
            <person name="Queller D."/>
            <person name="Richards S."/>
            <person name="Strassman J."/>
            <person name="Sucgang R."/>
            <person name="Worley K."/>
            <person name="Schaap P."/>
        </authorList>
    </citation>
    <scope>NUCLEOTIDE SEQUENCE</scope>
    <source>
        <strain evidence="6">QSvi11</strain>
    </source>
</reference>
<sequence>MIETKITTTDNSGDQVKQQEPQVIVTDNKENKENKEIKENGDVVVVNNSSSSIGCEGSNVKKSSSGAETNVNVSPTTTSVSSASDSSTNNNNNNNNPIKTNPSTPFTSPSTLDNNSSKKQIKDTIDFSKYYRDIESSLRNETSPISQLENLIQIMNNNNKFRKDSNSQENLLETPTSTPTTSPPSTPSSPPIIIDSDQMHSFLQLWLPKYIISVLSFKSLSTDIKPVIIEFLKTAIQTTVDYMSVSDYNDLWASLCRILYVSHPFYSPDRFPINKDNVVDMPNILKPKIEVPSLFYFQNVVVLVESNYLNKLLTLLSQKPPLFKLKLAIKSLYFIREYFTISFLNGYLIKLKESLFNYLLDLFYEDLPPIEKENYKEIYQSFQHLLAMIVSQPEIARISQEFDLNRALKCFQSVNLEKKLRGIRYIKKESAKCIKKESDRSKLTNFLKTKTKKLSSALPPPSITTTIVNNNNNTTTTTATSDNNSNAGNNSNSSNSSNQNNSNQTNDSNIKITVTQTDNNNTETISNSNNTKVNINHSPTNSATYSNVNNSNSNSNNNNNNNNTNNNNQNNNQNNPQLLYEWIIKNEIIENCCKLSDQPDIMRHCIPVMIFLTQYGQFNHGFIDLLWSSSLGKHESVKNMIFMAILEIVSHLCFESVEYLYNSICKTINILRVSEFDNEFLSFLFNFATLSIQHSENFSGSNKKLFGLEIFWRLSTQQCEDASERELYQSLCIRSRNQFISLLKLQECTSMRTYYLECAIENLKNNTAIVESLDLIINIIDPKKQKSYIEILEQKYKIFDLFFKEISNYKKVSLEKSKLNIGNSNSNNNNADQNHQQLDSDFNNTVFVGQFPHLTQIHVRIQFLEFILSQSNFMLNIQQVDILWDSLVTNALTIEERESCFLWLKNTKISGQRSTLSESVVKHLFLEKMSNMDWYHLGPSSFSVYERFFFFLNEKAGKLKKIQSSLFNDFSNQLNGNNSNVNNNNSNGNNNNNSNGNSNLSTSTKGSTKSSPMLSSSPSLGSTNSPSISPSSSPLLSSHQHHQQIQQEKQAAATTSNSNSNSNNTTSSAPSSSQPQNNNNNNSNFNNDFSPSDYFIASIDLMGIKYLWSIALDSISLELSDLAINTLINLYQSGEGQKSSKYKEEFIKICLENITKNLDTMSSPTPSIARDSAINRVCRALTMLKIFKNEPKKDPNTLINSNSNNSNNNNNNKAKIFSFQQPSNLPNDRPLTYLVKFDRGDAYTIGDIYGTDTLRMFKRKVANFYGNPKPSVKSLKIYVGDKEFKDDDKAMEDYKIFDSNGLQIYPLIVKRILNNNTTNSNSNGQDKKEKKSLTMTTSTNKDQKKKNDSISNEQIESLQLEEDDEEIDVLDDTPIASMVIESLQHQLGGFGLIGDLLLRKVQTGNPNSTKSSKMNNLKNKNEDLVANLLTKTLYFEKLFNLLNLDDPLIASEKAWDVLSDLPFSDRLLKEAKSLRDDLPLLFPSHSVYRTLHSLKLLEHLMIGNNNNNSLDYQNISNNNDKNSNNSKLNNQQPFTLGNNNNNIEISPEEFKNNFVNSKQGIEYILNIFTKTPISCQKGTIKLFGSILKLLSFLTLQSFNPTLEKPIKTFGMQKKNLKNQESMLKFYNVEFLLKLFNLISTVVIQKDNSNQNNNHLSEDIHILIHYGLELFTTIILTTIDSVKSQQQSDNTVSQSSSSSSLSSTTSFTPSCSSSIKILKILKWFDWEQWLRLVLLECSDRNIQIKTSNALLNIATNFKIYDPSIQIDLSLYFLSILLSFLPQINQYYSTAEQYFCLLSELLNIGYPSNSSIVAAAGHSPLPLLDNHKRTSSSTSSSSSSSPHSTSSLDLQEQHPKDKDESLDFVKHLLSKLIHELKNIQAREVLNVNLKDHILNGFLNVIRNLVKRRPSLKQLCQDKELVEFLFTKCLFQTPVANDHHGSLDQPPLCKVKESRISCFRLLTELCRNDHTIFYKVVDLITNEIDSIETVDDWNYSPLEKEKSVFGYVGLKNQGATCYMNSILQQLYYSPLCKGITSLSLPPLINPSVSQEFQISSNNSNSNSKDNTDKTMIEQQKRNEDIILLTQLQLLFVYLQESSKKYYDPYFFCRSIKSYNGAPINLSIQMDAYEFLFTLLEKLEDALKKLAPQDKDILKETFGGTLANQIISKECTHRSTREEPFFSVSVDIKNKKSIIDSFYAFIDEDNLVGDNKYKCESCDSRVDAIKRTLIDRLPNTLVVQLKRFEYDLDNMRNNKLNDYIEFPTLLDIEPFTLDFAEKKDKKNDNNNNNNDNSNNNGTDNNEIPKEKEKEKQNYKYILTGIILHQGTADYGHYISLIRDKNGYWFELNDTLVQPYDWNRIPIDCFGGFDEVRELDKDTQKYVNVKRPKTCNAYMLFYTKYQDYSCNTLVKSPSSSTTSTTSTISKEPLNIVWKENHTYLKEKFLFDLEFGSFVWDIVNLYHNPTFNPLTPYPIILPNDNSLEYKESIFASIKLSTKFLIDIYSHSKEKRLIDVWGYHIKRLLRESVDGAEWFLNFFTENKLLLKSLLVSCVFDNTKSVLVDIITYAVLIRKNIEPANREKCIPSILNLCNTLMTIVKCYKDHSRRAVQKLFQLLINIVQHAENEREYLLEKGIISKLIDTFIGTYILSTPGSYSSSSPFSSGMNSNSSSNNNGNGNQNNNINTLNQLPEQNKILDLISFLVRFSQVSNESVLQPSQLNNYPSEKDRSKPRIHIFRNNYLTDDTSIAAIIPSTSSTRTNVGFNQLPLTYSSNTIYTFSESTFISILSKAFLIKAIKENGWFDSIRSMIKHLCWENKMISSHFLNVIKETLLKSHAQLYINILSCLNCLLEMQDSIATWRIENFMSSLIKLPDNMIYNQEGHDVFLIYLGKITGTTNLSSSKFDVSHYHTINTTEFTMFVKKNKDAINVNDAEKECEELYNSFQARLDEKLQETSEVDRLRDKIESDAVTIRKLKASNEAVIKTAAAQITKLEYDITNLKDQNLTVVNDRLNKKEMELTDLATQSREEIRNIQERFNERGSEIKKLEIRNQEEVQALQTELETANSVNSGFDQHVREQIDELEMVNNEKLAYFKKNRELEAEILFLRSTHSGPTSPIRSNNNINLSEFINNNNNSSDNVNSNISNAPIVNPLSTSKLLSRNVSYSPSSLSKERINERGINHLKQILKEKGKMINPCSIAISLYEARSGNVSDSDQ</sequence>
<protein>
    <recommendedName>
        <fullName evidence="5">USP domain-containing protein</fullName>
    </recommendedName>
</protein>
<feature type="region of interest" description="Disordered" evidence="4">
    <location>
        <begin position="454"/>
        <end position="574"/>
    </location>
</feature>
<feature type="compositionally biased region" description="Basic and acidic residues" evidence="4">
    <location>
        <begin position="27"/>
        <end position="41"/>
    </location>
</feature>
<keyword evidence="7" id="KW-1185">Reference proteome</keyword>
<dbReference type="PROSITE" id="PS00972">
    <property type="entry name" value="USP_1"/>
    <property type="match status" value="1"/>
</dbReference>
<dbReference type="InterPro" id="IPR038765">
    <property type="entry name" value="Papain-like_cys_pep_sf"/>
</dbReference>